<evidence type="ECO:0000313" key="2">
    <source>
        <dbReference type="EMBL" id="BCB86536.1"/>
    </source>
</evidence>
<dbReference type="AlphaFoldDB" id="A0A6F8YKE0"/>
<keyword evidence="1" id="KW-1133">Transmembrane helix</keyword>
<keyword evidence="1" id="KW-0472">Membrane</keyword>
<keyword evidence="1" id="KW-0812">Transmembrane</keyword>
<sequence>MSGKPEYTPWLIPGFAMVNLVVFTVLWAGGTIGVALAGYGWQSPPFTLSVYFALLSGSADEVWPGVPPLATYGGAVALIPLVVAPVAMLAPW</sequence>
<reference evidence="2 3" key="1">
    <citation type="submission" date="2020-03" db="EMBL/GenBank/DDBJ databases">
        <title>Whole genome shotgun sequence of Phytohabitans suffuscus NBRC 105367.</title>
        <authorList>
            <person name="Komaki H."/>
            <person name="Tamura T."/>
        </authorList>
    </citation>
    <scope>NUCLEOTIDE SEQUENCE [LARGE SCALE GENOMIC DNA]</scope>
    <source>
        <strain evidence="2 3">NBRC 105367</strain>
    </source>
</reference>
<dbReference type="KEGG" id="psuu:Psuf_038490"/>
<accession>A0A6F8YKE0</accession>
<dbReference type="RefSeq" id="WP_173158314.1">
    <property type="nucleotide sequence ID" value="NZ_AP022871.1"/>
</dbReference>
<gene>
    <name evidence="2" type="ORF">Psuf_038490</name>
</gene>
<feature type="transmembrane region" description="Helical" evidence="1">
    <location>
        <begin position="12"/>
        <end position="41"/>
    </location>
</feature>
<name>A0A6F8YKE0_9ACTN</name>
<dbReference type="EMBL" id="AP022871">
    <property type="protein sequence ID" value="BCB86536.1"/>
    <property type="molecule type" value="Genomic_DNA"/>
</dbReference>
<proteinExistence type="predicted"/>
<evidence type="ECO:0000313" key="3">
    <source>
        <dbReference type="Proteomes" id="UP000503011"/>
    </source>
</evidence>
<evidence type="ECO:0000256" key="1">
    <source>
        <dbReference type="SAM" id="Phobius"/>
    </source>
</evidence>
<protein>
    <submittedName>
        <fullName evidence="2">Uncharacterized protein</fullName>
    </submittedName>
</protein>
<reference evidence="2 3" key="2">
    <citation type="submission" date="2020-03" db="EMBL/GenBank/DDBJ databases">
        <authorList>
            <person name="Ichikawa N."/>
            <person name="Kimura A."/>
            <person name="Kitahashi Y."/>
            <person name="Uohara A."/>
        </authorList>
    </citation>
    <scope>NUCLEOTIDE SEQUENCE [LARGE SCALE GENOMIC DNA]</scope>
    <source>
        <strain evidence="2 3">NBRC 105367</strain>
    </source>
</reference>
<organism evidence="2 3">
    <name type="scientific">Phytohabitans suffuscus</name>
    <dbReference type="NCBI Taxonomy" id="624315"/>
    <lineage>
        <taxon>Bacteria</taxon>
        <taxon>Bacillati</taxon>
        <taxon>Actinomycetota</taxon>
        <taxon>Actinomycetes</taxon>
        <taxon>Micromonosporales</taxon>
        <taxon>Micromonosporaceae</taxon>
    </lineage>
</organism>
<dbReference type="Proteomes" id="UP000503011">
    <property type="component" value="Chromosome"/>
</dbReference>
<feature type="transmembrane region" description="Helical" evidence="1">
    <location>
        <begin position="69"/>
        <end position="90"/>
    </location>
</feature>
<keyword evidence="3" id="KW-1185">Reference proteome</keyword>